<evidence type="ECO:0000256" key="1">
    <source>
        <dbReference type="SAM" id="MobiDB-lite"/>
    </source>
</evidence>
<reference evidence="2" key="1">
    <citation type="journal article" date="2019" name="Sci. Rep.">
        <title>Draft genome of Tanacetum cinerariifolium, the natural source of mosquito coil.</title>
        <authorList>
            <person name="Yamashiro T."/>
            <person name="Shiraishi A."/>
            <person name="Satake H."/>
            <person name="Nakayama K."/>
        </authorList>
    </citation>
    <scope>NUCLEOTIDE SEQUENCE</scope>
</reference>
<organism evidence="2">
    <name type="scientific">Tanacetum cinerariifolium</name>
    <name type="common">Dalmatian daisy</name>
    <name type="synonym">Chrysanthemum cinerariifolium</name>
    <dbReference type="NCBI Taxonomy" id="118510"/>
    <lineage>
        <taxon>Eukaryota</taxon>
        <taxon>Viridiplantae</taxon>
        <taxon>Streptophyta</taxon>
        <taxon>Embryophyta</taxon>
        <taxon>Tracheophyta</taxon>
        <taxon>Spermatophyta</taxon>
        <taxon>Magnoliopsida</taxon>
        <taxon>eudicotyledons</taxon>
        <taxon>Gunneridae</taxon>
        <taxon>Pentapetalae</taxon>
        <taxon>asterids</taxon>
        <taxon>campanulids</taxon>
        <taxon>Asterales</taxon>
        <taxon>Asteraceae</taxon>
        <taxon>Asteroideae</taxon>
        <taxon>Anthemideae</taxon>
        <taxon>Anthemidinae</taxon>
        <taxon>Tanacetum</taxon>
    </lineage>
</organism>
<dbReference type="EMBL" id="BKCJ010003792">
    <property type="protein sequence ID" value="GEU57212.1"/>
    <property type="molecule type" value="Genomic_DNA"/>
</dbReference>
<accession>A0A6L2L9A3</accession>
<evidence type="ECO:0000313" key="2">
    <source>
        <dbReference type="EMBL" id="GEU57212.1"/>
    </source>
</evidence>
<dbReference type="AlphaFoldDB" id="A0A6L2L9A3"/>
<gene>
    <name evidence="2" type="ORF">Tci_029190</name>
</gene>
<feature type="region of interest" description="Disordered" evidence="1">
    <location>
        <begin position="85"/>
        <end position="129"/>
    </location>
</feature>
<dbReference type="PANTHER" id="PTHR11439:SF495">
    <property type="entry name" value="REVERSE TRANSCRIPTASE, RNA-DEPENDENT DNA POLYMERASE-RELATED"/>
    <property type="match status" value="1"/>
</dbReference>
<comment type="caution">
    <text evidence="2">The sequence shown here is derived from an EMBL/GenBank/DDBJ whole genome shotgun (WGS) entry which is preliminary data.</text>
</comment>
<proteinExistence type="predicted"/>
<sequence length="394" mass="45366">MIGSLMYLTSSRPDIMFAVCACDRYQVNLKVSHLHAVKKFFRKPKRKNTQVPQPSGPTDNVVDEVVYKKLDDSLVRAASTASSLDVEQDSSNITKTQSKATPNEPSFQGTDSGGGPRVLDLEKTKTTQRNEIDSLKRRVKKLEKRNKSRTHKLKRLYKGRRIDAIDADEDITLVSDDDNEMFDVDDLGGDEVFVTRKNENVVKEIVDAAQVSTAATTVTITTKEITLPQALEALKTSKLKDDIEAKINADHQLAKRLKAQEQEQLSDAKKATLFQQILEKRRKHFAAKKGEEKRNKPPTQAQKRKIMCTYLKNIERYTLKQLKLKEFDKIQEMFDRSFKRVNTFEDFGTKLVERKEKRAGEELEQEITKKQKVEDDKEKEELKQLMELFHMKKK</sequence>
<name>A0A6L2L9A3_TANCI</name>
<feature type="compositionally biased region" description="Basic and acidic residues" evidence="1">
    <location>
        <begin position="119"/>
        <end position="129"/>
    </location>
</feature>
<feature type="compositionally biased region" description="Polar residues" evidence="1">
    <location>
        <begin position="85"/>
        <end position="110"/>
    </location>
</feature>
<protein>
    <submittedName>
        <fullName evidence="2">Putative ribonuclease H-like domain-containing protein</fullName>
    </submittedName>
</protein>
<dbReference type="PANTHER" id="PTHR11439">
    <property type="entry name" value="GAG-POL-RELATED RETROTRANSPOSON"/>
    <property type="match status" value="1"/>
</dbReference>